<keyword evidence="2" id="KW-1185">Reference proteome</keyword>
<dbReference type="EMBL" id="KZ503618">
    <property type="protein sequence ID" value="PKU62635.1"/>
    <property type="molecule type" value="Genomic_DNA"/>
</dbReference>
<evidence type="ECO:0000313" key="1">
    <source>
        <dbReference type="EMBL" id="PKU62635.1"/>
    </source>
</evidence>
<gene>
    <name evidence="1" type="ORF">MA16_Dca016583</name>
</gene>
<name>A0A2I0VGV7_9ASPA</name>
<reference evidence="1 2" key="1">
    <citation type="journal article" date="2016" name="Sci. Rep.">
        <title>The Dendrobium catenatum Lindl. genome sequence provides insights into polysaccharide synthase, floral development and adaptive evolution.</title>
        <authorList>
            <person name="Zhang G.Q."/>
            <person name="Xu Q."/>
            <person name="Bian C."/>
            <person name="Tsai W.C."/>
            <person name="Yeh C.M."/>
            <person name="Liu K.W."/>
            <person name="Yoshida K."/>
            <person name="Zhang L.S."/>
            <person name="Chang S.B."/>
            <person name="Chen F."/>
            <person name="Shi Y."/>
            <person name="Su Y.Y."/>
            <person name="Zhang Y.Q."/>
            <person name="Chen L.J."/>
            <person name="Yin Y."/>
            <person name="Lin M."/>
            <person name="Huang H."/>
            <person name="Deng H."/>
            <person name="Wang Z.W."/>
            <person name="Zhu S.L."/>
            <person name="Zhao X."/>
            <person name="Deng C."/>
            <person name="Niu S.C."/>
            <person name="Huang J."/>
            <person name="Wang M."/>
            <person name="Liu G.H."/>
            <person name="Yang H.J."/>
            <person name="Xiao X.J."/>
            <person name="Hsiao Y.Y."/>
            <person name="Wu W.L."/>
            <person name="Chen Y.Y."/>
            <person name="Mitsuda N."/>
            <person name="Ohme-Takagi M."/>
            <person name="Luo Y.B."/>
            <person name="Van de Peer Y."/>
            <person name="Liu Z.J."/>
        </authorList>
    </citation>
    <scope>NUCLEOTIDE SEQUENCE [LARGE SCALE GENOMIC DNA]</scope>
    <source>
        <tissue evidence="1">The whole plant</tissue>
    </source>
</reference>
<evidence type="ECO:0000313" key="2">
    <source>
        <dbReference type="Proteomes" id="UP000233837"/>
    </source>
</evidence>
<proteinExistence type="predicted"/>
<sequence>MKMMELILVEEVTEILAREIKMKTTEKIDSVTKEFTIMQEKFNCRIGASEHISDSSKYDDSISAQKFHCYSGYNLRGMKFSFIFFFPCRT</sequence>
<reference evidence="1 2" key="2">
    <citation type="journal article" date="2017" name="Nature">
        <title>The Apostasia genome and the evolution of orchids.</title>
        <authorList>
            <person name="Zhang G.Q."/>
            <person name="Liu K.W."/>
            <person name="Li Z."/>
            <person name="Lohaus R."/>
            <person name="Hsiao Y.Y."/>
            <person name="Niu S.C."/>
            <person name="Wang J.Y."/>
            <person name="Lin Y.C."/>
            <person name="Xu Q."/>
            <person name="Chen L.J."/>
            <person name="Yoshida K."/>
            <person name="Fujiwara S."/>
            <person name="Wang Z.W."/>
            <person name="Zhang Y.Q."/>
            <person name="Mitsuda N."/>
            <person name="Wang M."/>
            <person name="Liu G.H."/>
            <person name="Pecoraro L."/>
            <person name="Huang H.X."/>
            <person name="Xiao X.J."/>
            <person name="Lin M."/>
            <person name="Wu X.Y."/>
            <person name="Wu W.L."/>
            <person name="Chen Y.Y."/>
            <person name="Chang S.B."/>
            <person name="Sakamoto S."/>
            <person name="Ohme-Takagi M."/>
            <person name="Yagi M."/>
            <person name="Zeng S.J."/>
            <person name="Shen C.Y."/>
            <person name="Yeh C.M."/>
            <person name="Luo Y.B."/>
            <person name="Tsai W.C."/>
            <person name="Van de Peer Y."/>
            <person name="Liu Z.J."/>
        </authorList>
    </citation>
    <scope>NUCLEOTIDE SEQUENCE [LARGE SCALE GENOMIC DNA]</scope>
    <source>
        <tissue evidence="1">The whole plant</tissue>
    </source>
</reference>
<organism evidence="1 2">
    <name type="scientific">Dendrobium catenatum</name>
    <dbReference type="NCBI Taxonomy" id="906689"/>
    <lineage>
        <taxon>Eukaryota</taxon>
        <taxon>Viridiplantae</taxon>
        <taxon>Streptophyta</taxon>
        <taxon>Embryophyta</taxon>
        <taxon>Tracheophyta</taxon>
        <taxon>Spermatophyta</taxon>
        <taxon>Magnoliopsida</taxon>
        <taxon>Liliopsida</taxon>
        <taxon>Asparagales</taxon>
        <taxon>Orchidaceae</taxon>
        <taxon>Epidendroideae</taxon>
        <taxon>Malaxideae</taxon>
        <taxon>Dendrobiinae</taxon>
        <taxon>Dendrobium</taxon>
    </lineage>
</organism>
<dbReference type="AlphaFoldDB" id="A0A2I0VGV7"/>
<protein>
    <submittedName>
        <fullName evidence="1">Uncharacterized protein</fullName>
    </submittedName>
</protein>
<dbReference type="Proteomes" id="UP000233837">
    <property type="component" value="Unassembled WGS sequence"/>
</dbReference>
<accession>A0A2I0VGV7</accession>